<keyword evidence="1" id="KW-0472">Membrane</keyword>
<keyword evidence="1" id="KW-0812">Transmembrane</keyword>
<dbReference type="AlphaFoldDB" id="A0A9W6ZVE7"/>
<sequence>MVRVPRGTSAPATLATPHAYTLLTDPSSEPPVHRLTELTSRHTLHDDAGLATRQNVSEEALWSFRNTIAFWAATFFLQGSVLFTIGSVAMYPSVLTVCGEEGTKEENMSSGCQPEYFYRAWVDYSFMIGAWCFTIGNYCVYFQVINSHDSSDKRCRYISLPVKEWGHIGALSNLLGAFAFNVNTLLMYDNNPHDSIWYDYNLVYVISGGIGSILFAAGAWCEGEHNQWRGGNFCALKKPEVLMAVLNFIASLLFLLAYIVEYNHYANHHLDVLVFLVATPFTFGSIFFFIGSWMSLVLWKQQNFGLGYAKHIFGKSHVVVDWTQQLMGIVYIGCICMQWERLGNMCSYNWGYYHNVYLLEITFRLLLYHCIMFLMSALHTTPNRHPFGIMLFGMRFIAVYAFFGDAYLLRKESMDPDAYSV</sequence>
<feature type="transmembrane region" description="Helical" evidence="1">
    <location>
        <begin position="165"/>
        <end position="182"/>
    </location>
</feature>
<feature type="transmembrane region" description="Helical" evidence="1">
    <location>
        <begin position="241"/>
        <end position="260"/>
    </location>
</feature>
<feature type="transmembrane region" description="Helical" evidence="1">
    <location>
        <begin position="387"/>
        <end position="409"/>
    </location>
</feature>
<evidence type="ECO:0000313" key="2">
    <source>
        <dbReference type="EMBL" id="GMH61137.1"/>
    </source>
</evidence>
<keyword evidence="3" id="KW-1185">Reference proteome</keyword>
<keyword evidence="1" id="KW-1133">Transmembrane helix</keyword>
<feature type="transmembrane region" description="Helical" evidence="1">
    <location>
        <begin position="68"/>
        <end position="91"/>
    </location>
</feature>
<protein>
    <submittedName>
        <fullName evidence="2">Uncharacterized protein</fullName>
    </submittedName>
</protein>
<evidence type="ECO:0000256" key="1">
    <source>
        <dbReference type="SAM" id="Phobius"/>
    </source>
</evidence>
<feature type="transmembrane region" description="Helical" evidence="1">
    <location>
        <begin position="202"/>
        <end position="221"/>
    </location>
</feature>
<name>A0A9W6ZVE7_9STRA</name>
<proteinExistence type="predicted"/>
<reference evidence="3" key="1">
    <citation type="journal article" date="2023" name="Commun. Biol.">
        <title>Genome analysis of Parmales, the sister group of diatoms, reveals the evolutionary specialization of diatoms from phago-mixotrophs to photoautotrophs.</title>
        <authorList>
            <person name="Ban H."/>
            <person name="Sato S."/>
            <person name="Yoshikawa S."/>
            <person name="Yamada K."/>
            <person name="Nakamura Y."/>
            <person name="Ichinomiya M."/>
            <person name="Sato N."/>
            <person name="Blanc-Mathieu R."/>
            <person name="Endo H."/>
            <person name="Kuwata A."/>
            <person name="Ogata H."/>
        </authorList>
    </citation>
    <scope>NUCLEOTIDE SEQUENCE [LARGE SCALE GENOMIC DNA]</scope>
    <source>
        <strain evidence="3">NIES 3700</strain>
    </source>
</reference>
<feature type="transmembrane region" description="Helical" evidence="1">
    <location>
        <begin position="352"/>
        <end position="375"/>
    </location>
</feature>
<feature type="transmembrane region" description="Helical" evidence="1">
    <location>
        <begin position="272"/>
        <end position="299"/>
    </location>
</feature>
<comment type="caution">
    <text evidence="2">The sequence shown here is derived from an EMBL/GenBank/DDBJ whole genome shotgun (WGS) entry which is preliminary data.</text>
</comment>
<gene>
    <name evidence="2" type="ORF">TrLO_g14692</name>
</gene>
<dbReference type="Proteomes" id="UP001165122">
    <property type="component" value="Unassembled WGS sequence"/>
</dbReference>
<accession>A0A9W6ZVE7</accession>
<organism evidence="2 3">
    <name type="scientific">Triparma laevis f. longispina</name>
    <dbReference type="NCBI Taxonomy" id="1714387"/>
    <lineage>
        <taxon>Eukaryota</taxon>
        <taxon>Sar</taxon>
        <taxon>Stramenopiles</taxon>
        <taxon>Ochrophyta</taxon>
        <taxon>Bolidophyceae</taxon>
        <taxon>Parmales</taxon>
        <taxon>Triparmaceae</taxon>
        <taxon>Triparma</taxon>
    </lineage>
</organism>
<dbReference type="EMBL" id="BRXW01000505">
    <property type="protein sequence ID" value="GMH61137.1"/>
    <property type="molecule type" value="Genomic_DNA"/>
</dbReference>
<feature type="transmembrane region" description="Helical" evidence="1">
    <location>
        <begin position="124"/>
        <end position="144"/>
    </location>
</feature>
<evidence type="ECO:0000313" key="3">
    <source>
        <dbReference type="Proteomes" id="UP001165122"/>
    </source>
</evidence>
<dbReference type="OrthoDB" id="194593at2759"/>